<feature type="region of interest" description="Disordered" evidence="1">
    <location>
        <begin position="172"/>
        <end position="196"/>
    </location>
</feature>
<dbReference type="PANTHER" id="PTHR36456">
    <property type="entry name" value="UPF0232 PROTEIN SCO3875"/>
    <property type="match status" value="1"/>
</dbReference>
<dbReference type="EMBL" id="JACCFW010000001">
    <property type="protein sequence ID" value="NYJ76326.1"/>
    <property type="molecule type" value="Genomic_DNA"/>
</dbReference>
<reference evidence="2 3" key="1">
    <citation type="submission" date="2020-07" db="EMBL/GenBank/DDBJ databases">
        <title>Sequencing the genomes of 1000 actinobacteria strains.</title>
        <authorList>
            <person name="Klenk H.-P."/>
        </authorList>
    </citation>
    <scope>NUCLEOTIDE SEQUENCE [LARGE SCALE GENOMIC DNA]</scope>
    <source>
        <strain evidence="2 3">DSM 29531</strain>
    </source>
</reference>
<gene>
    <name evidence="2" type="ORF">HNR15_003289</name>
</gene>
<evidence type="ECO:0000256" key="1">
    <source>
        <dbReference type="SAM" id="MobiDB-lite"/>
    </source>
</evidence>
<keyword evidence="3" id="KW-1185">Reference proteome</keyword>
<proteinExistence type="predicted"/>
<dbReference type="InterPro" id="IPR007922">
    <property type="entry name" value="DciA-like"/>
</dbReference>
<comment type="caution">
    <text evidence="2">The sequence shown here is derived from an EMBL/GenBank/DDBJ whole genome shotgun (WGS) entry which is preliminary data.</text>
</comment>
<accession>A0A853DFK1</accession>
<dbReference type="Pfam" id="PF05258">
    <property type="entry name" value="DciA"/>
    <property type="match status" value="1"/>
</dbReference>
<dbReference type="Proteomes" id="UP000571817">
    <property type="component" value="Unassembled WGS sequence"/>
</dbReference>
<organism evidence="2 3">
    <name type="scientific">Allobranchiibius huperziae</name>
    <dbReference type="NCBI Taxonomy" id="1874116"/>
    <lineage>
        <taxon>Bacteria</taxon>
        <taxon>Bacillati</taxon>
        <taxon>Actinomycetota</taxon>
        <taxon>Actinomycetes</taxon>
        <taxon>Micrococcales</taxon>
        <taxon>Dermacoccaceae</taxon>
        <taxon>Allobranchiibius</taxon>
    </lineage>
</organism>
<dbReference type="AlphaFoldDB" id="A0A853DFK1"/>
<feature type="compositionally biased region" description="Low complexity" evidence="1">
    <location>
        <begin position="34"/>
        <end position="51"/>
    </location>
</feature>
<feature type="compositionally biased region" description="Acidic residues" evidence="1">
    <location>
        <begin position="17"/>
        <end position="27"/>
    </location>
</feature>
<dbReference type="RefSeq" id="WP_343048576.1">
    <property type="nucleotide sequence ID" value="NZ_JACCFW010000001.1"/>
</dbReference>
<protein>
    <submittedName>
        <fullName evidence="2">Putative nucleic acid-binding Zn ribbon protein</fullName>
    </submittedName>
</protein>
<evidence type="ECO:0000313" key="3">
    <source>
        <dbReference type="Proteomes" id="UP000571817"/>
    </source>
</evidence>
<sequence>MRGEEEQGPPSVRAEEAEGAEGAEGAEESLSTDRFAAAREALARARMSASERGFRPGARIPKRRPRAGDIGQGRGRDDGRDPSLLGNQFDKLLSERGWQLDVAAGAVMGRWREIVGDDVAAHSEPVAYTDGVLTVRADSTAWATQLRLLASTLLGKMEEVVGTDVVTELRVTGPGSPSWSHGRRSAPGRGPRDTYG</sequence>
<evidence type="ECO:0000313" key="2">
    <source>
        <dbReference type="EMBL" id="NYJ76326.1"/>
    </source>
</evidence>
<name>A0A853DFK1_9MICO</name>
<feature type="region of interest" description="Disordered" evidence="1">
    <location>
        <begin position="1"/>
        <end position="86"/>
    </location>
</feature>
<dbReference type="PANTHER" id="PTHR36456:SF1">
    <property type="entry name" value="UPF0232 PROTEIN SCO3875"/>
    <property type="match status" value="1"/>
</dbReference>